<dbReference type="EMBL" id="BAAFSV010000001">
    <property type="protein sequence ID" value="GAB1311887.1"/>
    <property type="molecule type" value="Genomic_DNA"/>
</dbReference>
<reference evidence="1 2" key="1">
    <citation type="submission" date="2024-09" db="EMBL/GenBank/DDBJ databases">
        <title>Itraconazole resistance in Madurella fahalii resulting from another homologue of gene encoding cytochrome P450 14-alpha sterol demethylase (CYP51).</title>
        <authorList>
            <person name="Yoshioka I."/>
            <person name="Fahal A.H."/>
            <person name="Kaneko S."/>
            <person name="Yaguchi T."/>
        </authorList>
    </citation>
    <scope>NUCLEOTIDE SEQUENCE [LARGE SCALE GENOMIC DNA]</scope>
    <source>
        <strain evidence="1 2">IFM 68171</strain>
    </source>
</reference>
<proteinExistence type="predicted"/>
<dbReference type="Proteomes" id="UP001628179">
    <property type="component" value="Unassembled WGS sequence"/>
</dbReference>
<sequence>MPRECPVLEVLEYSDGDIYATDILSPERHLGPVKATLRRLCYSVREAGPGELDGSNDESGQDDAVSDVKRIIQHSDWLMVESDISGLPLASFSVLEALELEQLIFCGLCFRSSSRSGRYALAVSDDFLARLPPSIRRLRLGAVFHWPTIYHDLSALANQPS</sequence>
<name>A0ABQ0G295_9PEZI</name>
<organism evidence="1 2">
    <name type="scientific">Madurella fahalii</name>
    <dbReference type="NCBI Taxonomy" id="1157608"/>
    <lineage>
        <taxon>Eukaryota</taxon>
        <taxon>Fungi</taxon>
        <taxon>Dikarya</taxon>
        <taxon>Ascomycota</taxon>
        <taxon>Pezizomycotina</taxon>
        <taxon>Sordariomycetes</taxon>
        <taxon>Sordariomycetidae</taxon>
        <taxon>Sordariales</taxon>
        <taxon>Sordariales incertae sedis</taxon>
        <taxon>Madurella</taxon>
    </lineage>
</organism>
<dbReference type="RefSeq" id="XP_070913620.1">
    <property type="nucleotide sequence ID" value="XM_071057519.1"/>
</dbReference>
<accession>A0ABQ0G295</accession>
<comment type="caution">
    <text evidence="1">The sequence shown here is derived from an EMBL/GenBank/DDBJ whole genome shotgun (WGS) entry which is preliminary data.</text>
</comment>
<gene>
    <name evidence="1" type="ORF">MFIFM68171_02097</name>
</gene>
<keyword evidence="2" id="KW-1185">Reference proteome</keyword>
<evidence type="ECO:0000313" key="1">
    <source>
        <dbReference type="EMBL" id="GAB1311887.1"/>
    </source>
</evidence>
<dbReference type="GeneID" id="98172842"/>
<evidence type="ECO:0000313" key="2">
    <source>
        <dbReference type="Proteomes" id="UP001628179"/>
    </source>
</evidence>
<protein>
    <submittedName>
        <fullName evidence="1">Uncharacterized protein</fullName>
    </submittedName>
</protein>